<evidence type="ECO:0000259" key="1">
    <source>
        <dbReference type="Pfam" id="PF23787"/>
    </source>
</evidence>
<feature type="domain" description="DUF7172" evidence="1">
    <location>
        <begin position="1"/>
        <end position="191"/>
    </location>
</feature>
<gene>
    <name evidence="2" type="ORF">NDR86_15945</name>
</gene>
<keyword evidence="3" id="KW-1185">Reference proteome</keyword>
<protein>
    <recommendedName>
        <fullName evidence="1">DUF7172 domain-containing protein</fullName>
    </recommendedName>
</protein>
<accession>A0A9X2IX33</accession>
<evidence type="ECO:0000313" key="2">
    <source>
        <dbReference type="EMBL" id="MCM6774968.1"/>
    </source>
</evidence>
<dbReference type="Pfam" id="PF23787">
    <property type="entry name" value="DUF7172"/>
    <property type="match status" value="1"/>
</dbReference>
<reference evidence="2" key="1">
    <citation type="submission" date="2022-06" db="EMBL/GenBank/DDBJ databases">
        <title>Novel species in genus nocardia.</title>
        <authorList>
            <person name="Li F."/>
        </authorList>
    </citation>
    <scope>NUCLEOTIDE SEQUENCE</scope>
    <source>
        <strain evidence="2">CDC141</strain>
    </source>
</reference>
<dbReference type="AlphaFoldDB" id="A0A9X2IX33"/>
<organism evidence="2 3">
    <name type="scientific">Nocardia pulmonis</name>
    <dbReference type="NCBI Taxonomy" id="2951408"/>
    <lineage>
        <taxon>Bacteria</taxon>
        <taxon>Bacillati</taxon>
        <taxon>Actinomycetota</taxon>
        <taxon>Actinomycetes</taxon>
        <taxon>Mycobacteriales</taxon>
        <taxon>Nocardiaceae</taxon>
        <taxon>Nocardia</taxon>
    </lineage>
</organism>
<dbReference type="Proteomes" id="UP001139157">
    <property type="component" value="Unassembled WGS sequence"/>
</dbReference>
<evidence type="ECO:0000313" key="3">
    <source>
        <dbReference type="Proteomes" id="UP001139157"/>
    </source>
</evidence>
<dbReference type="RefSeq" id="WP_251912884.1">
    <property type="nucleotide sequence ID" value="NZ_JAMRXG010000006.1"/>
</dbReference>
<sequence length="196" mass="21421">MSLRICTSEWMISNLRGTDLAEAWLPRVAASRYATSARDGQINNAPDAVPLIDTDLIWTNTTGAWQNCHLGVHRAPRSIVTSNPNTVVLDDAVSWDIGTSPRAALPSAVGAGIGARVKTTPSQLNQTIYSRLFNDWDDWTSLENIGAVAAGETVHVRYQCLLTTPGEWRGGTSPLHQAHARWVRLRLLCAPLLEVI</sequence>
<proteinExistence type="predicted"/>
<dbReference type="InterPro" id="IPR055596">
    <property type="entry name" value="DUF7172"/>
</dbReference>
<comment type="caution">
    <text evidence="2">The sequence shown here is derived from an EMBL/GenBank/DDBJ whole genome shotgun (WGS) entry which is preliminary data.</text>
</comment>
<dbReference type="EMBL" id="JAMRXG010000006">
    <property type="protein sequence ID" value="MCM6774968.1"/>
    <property type="molecule type" value="Genomic_DNA"/>
</dbReference>
<name>A0A9X2IX33_9NOCA</name>